<dbReference type="AlphaFoldDB" id="A0A816MJJ5"/>
<protein>
    <submittedName>
        <fullName evidence="1">(rape) hypothetical protein</fullName>
    </submittedName>
</protein>
<proteinExistence type="predicted"/>
<organism evidence="1">
    <name type="scientific">Brassica napus</name>
    <name type="common">Rape</name>
    <dbReference type="NCBI Taxonomy" id="3708"/>
    <lineage>
        <taxon>Eukaryota</taxon>
        <taxon>Viridiplantae</taxon>
        <taxon>Streptophyta</taxon>
        <taxon>Embryophyta</taxon>
        <taxon>Tracheophyta</taxon>
        <taxon>Spermatophyta</taxon>
        <taxon>Magnoliopsida</taxon>
        <taxon>eudicotyledons</taxon>
        <taxon>Gunneridae</taxon>
        <taxon>Pentapetalae</taxon>
        <taxon>rosids</taxon>
        <taxon>malvids</taxon>
        <taxon>Brassicales</taxon>
        <taxon>Brassicaceae</taxon>
        <taxon>Brassiceae</taxon>
        <taxon>Brassica</taxon>
    </lineage>
</organism>
<reference evidence="1" key="1">
    <citation type="submission" date="2021-01" db="EMBL/GenBank/DDBJ databases">
        <authorList>
            <consortium name="Genoscope - CEA"/>
            <person name="William W."/>
        </authorList>
    </citation>
    <scope>NUCLEOTIDE SEQUENCE</scope>
</reference>
<evidence type="ECO:0000313" key="1">
    <source>
        <dbReference type="EMBL" id="CAF1973216.1"/>
    </source>
</evidence>
<sequence length="235" mass="25999">MTTTALYLPRLVFGRSNTLLQVTILISLTETAALQRQYLPPAASNPTSLKLCNTMCSLTWETSPPQTEEEMMKWMNEPQAIVGLDKKGHGVLDTAVSTNPISRLCLSCDGCVGALTWETSPPQTEEAMMKWMNELQALVGLVRNHCNLTLIGSNKKAKNGHEVLDAAVSTNPNSRLCLSCDGCVGDLTWETSPPQTEEAMMKWMNELQAIVGLVRNQFSHVLFWCFVSTDMLSSW</sequence>
<gene>
    <name evidence="1" type="ORF">DARMORV10_C07P17950.1</name>
</gene>
<dbReference type="Proteomes" id="UP001295469">
    <property type="component" value="Chromosome C07"/>
</dbReference>
<accession>A0A816MJJ5</accession>
<dbReference type="EMBL" id="HG994371">
    <property type="protein sequence ID" value="CAF1973216.1"/>
    <property type="molecule type" value="Genomic_DNA"/>
</dbReference>
<name>A0A816MJJ5_BRANA</name>